<dbReference type="InterPro" id="IPR006440">
    <property type="entry name" value="Doc"/>
</dbReference>
<accession>I7KZH7</accession>
<dbReference type="PROSITE" id="PS51459">
    <property type="entry name" value="FIDO"/>
    <property type="match status" value="1"/>
</dbReference>
<dbReference type="SUPFAM" id="SSF140931">
    <property type="entry name" value="Fic-like"/>
    <property type="match status" value="1"/>
</dbReference>
<keyword evidence="1" id="KW-0479">Metal-binding</keyword>
<organism evidence="3 4">
    <name type="scientific">Methanoculleus bourgensis (strain ATCC 43281 / DSM 3045 / OCM 15 / MS2)</name>
    <name type="common">Methanogenium bourgense</name>
    <dbReference type="NCBI Taxonomy" id="1201294"/>
    <lineage>
        <taxon>Archaea</taxon>
        <taxon>Methanobacteriati</taxon>
        <taxon>Methanobacteriota</taxon>
        <taxon>Stenosarchaea group</taxon>
        <taxon>Methanomicrobia</taxon>
        <taxon>Methanomicrobiales</taxon>
        <taxon>Methanomicrobiaceae</taxon>
        <taxon>Methanoculleus</taxon>
    </lineage>
</organism>
<dbReference type="STRING" id="1201294.BN140_1367"/>
<dbReference type="NCBIfam" id="TIGR01550">
    <property type="entry name" value="DOC_P1"/>
    <property type="match status" value="1"/>
</dbReference>
<sequence>MSMLRLAPDCPSPYCDDVRMIRAFIRDTDEDSHRAEIPIGWWCPRCGWLVNDITGEKIIAIHDTLIALHDRPEDRGWEGLKDPGCVETWVYLWNNYWVCQENIYRKTAWFLEVVTNGHGFWQGNKRTAYTATDVLILRANGYIFDADAEEVDRFMVTLADLDDDGNSRYTPDEVEEWIRANTKRIDIYSVLA</sequence>
<dbReference type="KEGG" id="mbg:BN140_1367"/>
<dbReference type="GeneID" id="25417897"/>
<proteinExistence type="predicted"/>
<evidence type="ECO:0000256" key="1">
    <source>
        <dbReference type="ARBA" id="ARBA00022723"/>
    </source>
</evidence>
<dbReference type="PATRIC" id="fig|1201294.9.peg.1503"/>
<reference evidence="4" key="1">
    <citation type="journal article" date="2012" name="J. Bacteriol.">
        <title>Complete genome sequence of the hydrogenotrophic, methanogenic archaeon Methanoculleus bourgensis strain MS2T, isolated from a sewage sludge digester.</title>
        <authorList>
            <person name="Maus I."/>
            <person name="Wibberg D."/>
            <person name="Stantscheff R."/>
            <person name="Eikmeyer F.G."/>
            <person name="Seffner A."/>
            <person name="Boelter J."/>
            <person name="Szczepanowski R."/>
            <person name="Blom J."/>
            <person name="Jaenicke S."/>
            <person name="Konig H."/>
            <person name="Puhler A."/>
            <person name="Schluter A."/>
        </authorList>
    </citation>
    <scope>NUCLEOTIDE SEQUENCE [LARGE SCALE GENOMIC DNA]</scope>
    <source>
        <strain evidence="4">ATCC 43281 / DSM 3045 / OCM 15 / MS2</strain>
    </source>
</reference>
<evidence type="ECO:0000313" key="3">
    <source>
        <dbReference type="EMBL" id="CCJ36290.1"/>
    </source>
</evidence>
<dbReference type="EMBL" id="HE964772">
    <property type="protein sequence ID" value="CCJ36290.1"/>
    <property type="molecule type" value="Genomic_DNA"/>
</dbReference>
<name>I7KZH7_METBM</name>
<dbReference type="InterPro" id="IPR018527">
    <property type="entry name" value="Rubredoxin_Fe_BS"/>
</dbReference>
<dbReference type="InterPro" id="IPR053737">
    <property type="entry name" value="Type_II_TA_Toxin"/>
</dbReference>
<dbReference type="Pfam" id="PF02661">
    <property type="entry name" value="Fic"/>
    <property type="match status" value="1"/>
</dbReference>
<dbReference type="HOGENOM" id="CLU_1412356_0_0_2"/>
<evidence type="ECO:0000313" key="4">
    <source>
        <dbReference type="Proteomes" id="UP000009007"/>
    </source>
</evidence>
<dbReference type="InterPro" id="IPR003812">
    <property type="entry name" value="Fido"/>
</dbReference>
<gene>
    <name evidence="3" type="ordered locus">BN140_1367</name>
</gene>
<dbReference type="GO" id="GO:0016301">
    <property type="term" value="F:kinase activity"/>
    <property type="evidence" value="ECO:0007669"/>
    <property type="project" value="InterPro"/>
</dbReference>
<protein>
    <submittedName>
        <fullName evidence="3">Death-on-curing family protein</fullName>
    </submittedName>
</protein>
<dbReference type="Proteomes" id="UP000009007">
    <property type="component" value="Chromosome I"/>
</dbReference>
<evidence type="ECO:0000259" key="2">
    <source>
        <dbReference type="PROSITE" id="PS51459"/>
    </source>
</evidence>
<dbReference type="AlphaFoldDB" id="I7KZH7"/>
<dbReference type="PROSITE" id="PS00202">
    <property type="entry name" value="RUBREDOXIN"/>
    <property type="match status" value="1"/>
</dbReference>
<dbReference type="RefSeq" id="WP_014867266.1">
    <property type="nucleotide sequence ID" value="NC_018227.2"/>
</dbReference>
<dbReference type="InterPro" id="IPR036597">
    <property type="entry name" value="Fido-like_dom_sf"/>
</dbReference>
<keyword evidence="4" id="KW-1185">Reference proteome</keyword>
<dbReference type="BioCyc" id="MBOU1201294:BN140_RS13115-MONOMER"/>
<dbReference type="GO" id="GO:0046872">
    <property type="term" value="F:metal ion binding"/>
    <property type="evidence" value="ECO:0007669"/>
    <property type="project" value="UniProtKB-KW"/>
</dbReference>
<feature type="domain" description="Fido" evidence="2">
    <location>
        <begin position="53"/>
        <end position="180"/>
    </location>
</feature>
<dbReference type="Gene3D" id="1.20.120.1870">
    <property type="entry name" value="Fic/DOC protein, Fido domain"/>
    <property type="match status" value="1"/>
</dbReference>